<dbReference type="GO" id="GO:0016705">
    <property type="term" value="F:oxidoreductase activity, acting on paired donors, with incorporation or reduction of molecular oxygen"/>
    <property type="evidence" value="ECO:0007669"/>
    <property type="project" value="InterPro"/>
</dbReference>
<evidence type="ECO:0008006" key="17">
    <source>
        <dbReference type="Google" id="ProtNLM"/>
    </source>
</evidence>
<keyword evidence="6 13" id="KW-0479">Metal-binding</keyword>
<dbReference type="PANTHER" id="PTHR24292:SF54">
    <property type="entry name" value="CYP9F3-RELATED"/>
    <property type="match status" value="1"/>
</dbReference>
<dbReference type="InterPro" id="IPR036396">
    <property type="entry name" value="Cyt_P450_sf"/>
</dbReference>
<dbReference type="GO" id="GO:0005506">
    <property type="term" value="F:iron ion binding"/>
    <property type="evidence" value="ECO:0007669"/>
    <property type="project" value="InterPro"/>
</dbReference>
<accession>A0A7R9L3J1</accession>
<keyword evidence="8" id="KW-0492">Microsome</keyword>
<dbReference type="Pfam" id="PF00067">
    <property type="entry name" value="p450"/>
    <property type="match status" value="1"/>
</dbReference>
<evidence type="ECO:0000256" key="3">
    <source>
        <dbReference type="ARBA" id="ARBA00004406"/>
    </source>
</evidence>
<keyword evidence="9 14" id="KW-0560">Oxidoreductase</keyword>
<dbReference type="OrthoDB" id="7779621at2759"/>
<dbReference type="GO" id="GO:0005789">
    <property type="term" value="C:endoplasmic reticulum membrane"/>
    <property type="evidence" value="ECO:0007669"/>
    <property type="project" value="UniProtKB-SubCell"/>
</dbReference>
<keyword evidence="7" id="KW-0256">Endoplasmic reticulum</keyword>
<name>A0A7R9L3J1_9ACAR</name>
<gene>
    <name evidence="15" type="ORF">OSB1V03_LOCUS14622</name>
</gene>
<evidence type="ECO:0000256" key="7">
    <source>
        <dbReference type="ARBA" id="ARBA00022824"/>
    </source>
</evidence>
<evidence type="ECO:0000256" key="11">
    <source>
        <dbReference type="ARBA" id="ARBA00023033"/>
    </source>
</evidence>
<sequence>MKSMAVNAINKKLTMDEMVAQAWVFFLAGSETTSNTLGYGSYELALNPHIQDRLYKEIVSSVDSEGEISYDELAKLPLLDAVISETLRLYPSVVRLDRKAKADYRLADTGITIEKGKCVEIPVYAIHRSEEYYENAHQFDPDRFMPQNRHKLVAYTYLPFGAGPHNCIGMRFALMEVKLAFVHIIQRFRFVRTEQTSVPLEYRKAVPFLSATSVVVGIQKR</sequence>
<evidence type="ECO:0000256" key="6">
    <source>
        <dbReference type="ARBA" id="ARBA00022723"/>
    </source>
</evidence>
<dbReference type="EMBL" id="CAJPIZ010014209">
    <property type="protein sequence ID" value="CAG2114656.1"/>
    <property type="molecule type" value="Genomic_DNA"/>
</dbReference>
<evidence type="ECO:0000256" key="14">
    <source>
        <dbReference type="RuleBase" id="RU000461"/>
    </source>
</evidence>
<keyword evidence="5 13" id="KW-0349">Heme</keyword>
<evidence type="ECO:0000256" key="9">
    <source>
        <dbReference type="ARBA" id="ARBA00023002"/>
    </source>
</evidence>
<keyword evidence="12" id="KW-0472">Membrane</keyword>
<evidence type="ECO:0000256" key="10">
    <source>
        <dbReference type="ARBA" id="ARBA00023004"/>
    </source>
</evidence>
<proteinExistence type="inferred from homology"/>
<evidence type="ECO:0000256" key="13">
    <source>
        <dbReference type="PIRSR" id="PIRSR602401-1"/>
    </source>
</evidence>
<evidence type="ECO:0000256" key="2">
    <source>
        <dbReference type="ARBA" id="ARBA00004174"/>
    </source>
</evidence>
<keyword evidence="10 13" id="KW-0408">Iron</keyword>
<reference evidence="15" key="1">
    <citation type="submission" date="2020-11" db="EMBL/GenBank/DDBJ databases">
        <authorList>
            <person name="Tran Van P."/>
        </authorList>
    </citation>
    <scope>NUCLEOTIDE SEQUENCE</scope>
</reference>
<evidence type="ECO:0000256" key="5">
    <source>
        <dbReference type="ARBA" id="ARBA00022617"/>
    </source>
</evidence>
<dbReference type="PRINTS" id="PR00385">
    <property type="entry name" value="P450"/>
</dbReference>
<dbReference type="PRINTS" id="PR00463">
    <property type="entry name" value="EP450I"/>
</dbReference>
<dbReference type="PROSITE" id="PS00086">
    <property type="entry name" value="CYTOCHROME_P450"/>
    <property type="match status" value="1"/>
</dbReference>
<dbReference type="InterPro" id="IPR017972">
    <property type="entry name" value="Cyt_P450_CS"/>
</dbReference>
<dbReference type="InterPro" id="IPR050476">
    <property type="entry name" value="Insect_CytP450_Detox"/>
</dbReference>
<dbReference type="PANTHER" id="PTHR24292">
    <property type="entry name" value="CYTOCHROME P450"/>
    <property type="match status" value="1"/>
</dbReference>
<evidence type="ECO:0000256" key="8">
    <source>
        <dbReference type="ARBA" id="ARBA00022848"/>
    </source>
</evidence>
<organism evidence="15">
    <name type="scientific">Medioppia subpectinata</name>
    <dbReference type="NCBI Taxonomy" id="1979941"/>
    <lineage>
        <taxon>Eukaryota</taxon>
        <taxon>Metazoa</taxon>
        <taxon>Ecdysozoa</taxon>
        <taxon>Arthropoda</taxon>
        <taxon>Chelicerata</taxon>
        <taxon>Arachnida</taxon>
        <taxon>Acari</taxon>
        <taxon>Acariformes</taxon>
        <taxon>Sarcoptiformes</taxon>
        <taxon>Oribatida</taxon>
        <taxon>Brachypylina</taxon>
        <taxon>Oppioidea</taxon>
        <taxon>Oppiidae</taxon>
        <taxon>Medioppia</taxon>
    </lineage>
</organism>
<dbReference type="Gene3D" id="1.10.630.10">
    <property type="entry name" value="Cytochrome P450"/>
    <property type="match status" value="1"/>
</dbReference>
<keyword evidence="11 14" id="KW-0503">Monooxygenase</keyword>
<comment type="subcellular location">
    <subcellularLocation>
        <location evidence="3">Endoplasmic reticulum membrane</location>
        <topology evidence="3">Peripheral membrane protein</topology>
    </subcellularLocation>
    <subcellularLocation>
        <location evidence="2">Microsome membrane</location>
        <topology evidence="2">Peripheral membrane protein</topology>
    </subcellularLocation>
</comment>
<dbReference type="GO" id="GO:0020037">
    <property type="term" value="F:heme binding"/>
    <property type="evidence" value="ECO:0007669"/>
    <property type="project" value="InterPro"/>
</dbReference>
<dbReference type="SUPFAM" id="SSF48264">
    <property type="entry name" value="Cytochrome P450"/>
    <property type="match status" value="1"/>
</dbReference>
<dbReference type="GO" id="GO:0004497">
    <property type="term" value="F:monooxygenase activity"/>
    <property type="evidence" value="ECO:0007669"/>
    <property type="project" value="UniProtKB-KW"/>
</dbReference>
<dbReference type="InterPro" id="IPR002401">
    <property type="entry name" value="Cyt_P450_E_grp-I"/>
</dbReference>
<feature type="binding site" description="axial binding residue" evidence="13">
    <location>
        <position position="167"/>
    </location>
    <ligand>
        <name>heme</name>
        <dbReference type="ChEBI" id="CHEBI:30413"/>
    </ligand>
    <ligandPart>
        <name>Fe</name>
        <dbReference type="ChEBI" id="CHEBI:18248"/>
    </ligandPart>
</feature>
<evidence type="ECO:0000256" key="4">
    <source>
        <dbReference type="ARBA" id="ARBA00010617"/>
    </source>
</evidence>
<keyword evidence="16" id="KW-1185">Reference proteome</keyword>
<dbReference type="Proteomes" id="UP000759131">
    <property type="component" value="Unassembled WGS sequence"/>
</dbReference>
<comment type="cofactor">
    <cofactor evidence="1 13">
        <name>heme</name>
        <dbReference type="ChEBI" id="CHEBI:30413"/>
    </cofactor>
</comment>
<evidence type="ECO:0000256" key="12">
    <source>
        <dbReference type="ARBA" id="ARBA00023136"/>
    </source>
</evidence>
<dbReference type="InterPro" id="IPR001128">
    <property type="entry name" value="Cyt_P450"/>
</dbReference>
<evidence type="ECO:0000313" key="16">
    <source>
        <dbReference type="Proteomes" id="UP000759131"/>
    </source>
</evidence>
<evidence type="ECO:0000256" key="1">
    <source>
        <dbReference type="ARBA" id="ARBA00001971"/>
    </source>
</evidence>
<evidence type="ECO:0000313" key="15">
    <source>
        <dbReference type="EMBL" id="CAD7634226.1"/>
    </source>
</evidence>
<dbReference type="EMBL" id="OC868784">
    <property type="protein sequence ID" value="CAD7634226.1"/>
    <property type="molecule type" value="Genomic_DNA"/>
</dbReference>
<dbReference type="AlphaFoldDB" id="A0A7R9L3J1"/>
<protein>
    <recommendedName>
        <fullName evidence="17">Cytochrome P450</fullName>
    </recommendedName>
</protein>
<comment type="similarity">
    <text evidence="4 14">Belongs to the cytochrome P450 family.</text>
</comment>